<feature type="domain" description="HTH bat-type" evidence="3">
    <location>
        <begin position="150"/>
        <end position="201"/>
    </location>
</feature>
<comment type="caution">
    <text evidence="4">The sequence shown here is derived from an EMBL/GenBank/DDBJ whole genome shotgun (WGS) entry which is preliminary data.</text>
</comment>
<evidence type="ECO:0000313" key="4">
    <source>
        <dbReference type="EMBL" id="KTG13317.1"/>
    </source>
</evidence>
<dbReference type="Proteomes" id="UP000053157">
    <property type="component" value="Unassembled WGS sequence"/>
</dbReference>
<reference evidence="4 5" key="1">
    <citation type="submission" date="2015-12" db="EMBL/GenBank/DDBJ databases">
        <title>Haloferax profundi sp. nov. isolated from the Discovery deep brine-seawater interface in the Red Sea.</title>
        <authorList>
            <person name="Zhang G."/>
            <person name="Stingl U."/>
            <person name="Rashid M."/>
        </authorList>
    </citation>
    <scope>NUCLEOTIDE SEQUENCE [LARGE SCALE GENOMIC DNA]</scope>
    <source>
        <strain evidence="4 5">SB29</strain>
    </source>
</reference>
<organism evidence="4 5">
    <name type="scientific">Haloferax profundi</name>
    <dbReference type="NCBI Taxonomy" id="1544718"/>
    <lineage>
        <taxon>Archaea</taxon>
        <taxon>Methanobacteriati</taxon>
        <taxon>Methanobacteriota</taxon>
        <taxon>Stenosarchaea group</taxon>
        <taxon>Halobacteria</taxon>
        <taxon>Halobacteriales</taxon>
        <taxon>Haloferacaceae</taxon>
        <taxon>Haloferax</taxon>
    </lineage>
</organism>
<gene>
    <name evidence="4" type="ORF">AUR66_03380</name>
</gene>
<dbReference type="OrthoDB" id="198846at2157"/>
<dbReference type="PANTHER" id="PTHR34236">
    <property type="entry name" value="DIMETHYL SULFOXIDE REDUCTASE TRANSCRIPTIONAL ACTIVATOR"/>
    <property type="match status" value="1"/>
</dbReference>
<dbReference type="Pfam" id="PF04967">
    <property type="entry name" value="HTH_10"/>
    <property type="match status" value="1"/>
</dbReference>
<keyword evidence="2" id="KW-0804">Transcription</keyword>
<keyword evidence="5" id="KW-1185">Reference proteome</keyword>
<evidence type="ECO:0000256" key="2">
    <source>
        <dbReference type="ARBA" id="ARBA00023163"/>
    </source>
</evidence>
<dbReference type="RefSeq" id="WP_058573463.1">
    <property type="nucleotide sequence ID" value="NZ_LOPV01000603.1"/>
</dbReference>
<proteinExistence type="predicted"/>
<dbReference type="PANTHER" id="PTHR34236:SF1">
    <property type="entry name" value="DIMETHYL SULFOXIDE REDUCTASE TRANSCRIPTIONAL ACTIVATOR"/>
    <property type="match status" value="1"/>
</dbReference>
<evidence type="ECO:0000259" key="3">
    <source>
        <dbReference type="Pfam" id="PF04967"/>
    </source>
</evidence>
<sequence>MVTATIEIPLAEEFGVTAVSCDHPDALFRYLSGIEEPDRSYGLVEVRADDLDELLNQLRAVPSVRAFELLDRYESRAVFRYETDVSELYRAVRDSDILPAFPYTIRDGVLTFRVTTSTDRLSQFGETLRSLGWTFDVTTISQSFDGTDFLTDHQWHVLETAVDAGYYDSPRRCTLSEVADEVGIAPSSASEVLHRAEGSVIRWFVSERGEELGGHD</sequence>
<dbReference type="InterPro" id="IPR007050">
    <property type="entry name" value="HTH_bacterioopsin"/>
</dbReference>
<accession>A0A0W1RJF7</accession>
<dbReference type="EMBL" id="LOPV01000603">
    <property type="protein sequence ID" value="KTG13317.1"/>
    <property type="molecule type" value="Genomic_DNA"/>
</dbReference>
<keyword evidence="1" id="KW-0805">Transcription regulation</keyword>
<protein>
    <recommendedName>
        <fullName evidence="3">HTH bat-type domain-containing protein</fullName>
    </recommendedName>
</protein>
<name>A0A0W1RJF7_9EURY</name>
<evidence type="ECO:0000313" key="5">
    <source>
        <dbReference type="Proteomes" id="UP000053157"/>
    </source>
</evidence>
<dbReference type="AlphaFoldDB" id="A0A0W1RJF7"/>
<evidence type="ECO:0000256" key="1">
    <source>
        <dbReference type="ARBA" id="ARBA00023015"/>
    </source>
</evidence>